<dbReference type="AlphaFoldDB" id="A0A853I691"/>
<dbReference type="InterPro" id="IPR058031">
    <property type="entry name" value="AAA_lid_NorR"/>
</dbReference>
<dbReference type="Pfam" id="PF25601">
    <property type="entry name" value="AAA_lid_14"/>
    <property type="match status" value="1"/>
</dbReference>
<dbReference type="InterPro" id="IPR027417">
    <property type="entry name" value="P-loop_NTPase"/>
</dbReference>
<dbReference type="Gene3D" id="1.10.10.10">
    <property type="entry name" value="Winged helix-like DNA-binding domain superfamily/Winged helix DNA-binding domain"/>
    <property type="match status" value="1"/>
</dbReference>
<keyword evidence="11" id="KW-1185">Reference proteome</keyword>
<evidence type="ECO:0000313" key="10">
    <source>
        <dbReference type="EMBL" id="NYZ67142.1"/>
    </source>
</evidence>
<dbReference type="Gene3D" id="3.40.50.300">
    <property type="entry name" value="P-loop containing nucleotide triphosphate hydrolases"/>
    <property type="match status" value="1"/>
</dbReference>
<comment type="caution">
    <text evidence="10">The sequence shown here is derived from an EMBL/GenBank/DDBJ whole genome shotgun (WGS) entry which is preliminary data.</text>
</comment>
<dbReference type="SMART" id="SM00448">
    <property type="entry name" value="REC"/>
    <property type="match status" value="1"/>
</dbReference>
<proteinExistence type="predicted"/>
<dbReference type="InterPro" id="IPR002078">
    <property type="entry name" value="Sigma_54_int"/>
</dbReference>
<evidence type="ECO:0000256" key="5">
    <source>
        <dbReference type="ARBA" id="ARBA00023163"/>
    </source>
</evidence>
<evidence type="ECO:0000256" key="4">
    <source>
        <dbReference type="ARBA" id="ARBA00023125"/>
    </source>
</evidence>
<dbReference type="Pfam" id="PF00158">
    <property type="entry name" value="Sigma54_activat"/>
    <property type="match status" value="1"/>
</dbReference>
<dbReference type="SUPFAM" id="SSF52172">
    <property type="entry name" value="CheY-like"/>
    <property type="match status" value="1"/>
</dbReference>
<dbReference type="Proteomes" id="UP000569732">
    <property type="component" value="Unassembled WGS sequence"/>
</dbReference>
<dbReference type="PANTHER" id="PTHR32071:SF117">
    <property type="entry name" value="PTS-DEPENDENT DIHYDROXYACETONE KINASE OPERON REGULATORY PROTEIN-RELATED"/>
    <property type="match status" value="1"/>
</dbReference>
<gene>
    <name evidence="10" type="ORF">H0A36_14065</name>
</gene>
<accession>A0A853I691</accession>
<protein>
    <submittedName>
        <fullName evidence="10">Sigma-54-dependent Fis family transcriptional regulator</fullName>
    </submittedName>
</protein>
<evidence type="ECO:0000256" key="2">
    <source>
        <dbReference type="ARBA" id="ARBA00022840"/>
    </source>
</evidence>
<dbReference type="SUPFAM" id="SSF46785">
    <property type="entry name" value="Winged helix' DNA-binding domain"/>
    <property type="match status" value="1"/>
</dbReference>
<dbReference type="GO" id="GO:0003677">
    <property type="term" value="F:DNA binding"/>
    <property type="evidence" value="ECO:0007669"/>
    <property type="project" value="UniProtKB-KW"/>
</dbReference>
<dbReference type="InterPro" id="IPR025944">
    <property type="entry name" value="Sigma_54_int_dom_CS"/>
</dbReference>
<keyword evidence="7" id="KW-0175">Coiled coil</keyword>
<name>A0A853I691_9GAMM</name>
<dbReference type="InterPro" id="IPR025662">
    <property type="entry name" value="Sigma_54_int_dom_ATP-bd_1"/>
</dbReference>
<dbReference type="CDD" id="cd19920">
    <property type="entry name" value="REC_PA4781-like"/>
    <property type="match status" value="1"/>
</dbReference>
<dbReference type="PROSITE" id="PS50045">
    <property type="entry name" value="SIGMA54_INTERACT_4"/>
    <property type="match status" value="1"/>
</dbReference>
<keyword evidence="5" id="KW-0804">Transcription</keyword>
<dbReference type="SMART" id="SM00382">
    <property type="entry name" value="AAA"/>
    <property type="match status" value="1"/>
</dbReference>
<reference evidence="10 11" key="1">
    <citation type="submission" date="2020-07" db="EMBL/GenBank/DDBJ databases">
        <title>Endozoicomonas sp. nov., isolated from sediment.</title>
        <authorList>
            <person name="Gu T."/>
        </authorList>
    </citation>
    <scope>NUCLEOTIDE SEQUENCE [LARGE SCALE GENOMIC DNA]</scope>
    <source>
        <strain evidence="10 11">SM1973</strain>
    </source>
</reference>
<evidence type="ECO:0000313" key="11">
    <source>
        <dbReference type="Proteomes" id="UP000569732"/>
    </source>
</evidence>
<evidence type="ECO:0000256" key="6">
    <source>
        <dbReference type="PROSITE-ProRule" id="PRU00169"/>
    </source>
</evidence>
<organism evidence="10 11">
    <name type="scientific">Spartinivicinus marinus</name>
    <dbReference type="NCBI Taxonomy" id="2994442"/>
    <lineage>
        <taxon>Bacteria</taxon>
        <taxon>Pseudomonadati</taxon>
        <taxon>Pseudomonadota</taxon>
        <taxon>Gammaproteobacteria</taxon>
        <taxon>Oceanospirillales</taxon>
        <taxon>Zooshikellaceae</taxon>
        <taxon>Spartinivicinus</taxon>
    </lineage>
</organism>
<dbReference type="Pfam" id="PF00072">
    <property type="entry name" value="Response_reg"/>
    <property type="match status" value="1"/>
</dbReference>
<dbReference type="GO" id="GO:0005524">
    <property type="term" value="F:ATP binding"/>
    <property type="evidence" value="ECO:0007669"/>
    <property type="project" value="UniProtKB-KW"/>
</dbReference>
<dbReference type="PROSITE" id="PS50110">
    <property type="entry name" value="RESPONSE_REGULATORY"/>
    <property type="match status" value="1"/>
</dbReference>
<feature type="coiled-coil region" evidence="7">
    <location>
        <begin position="133"/>
        <end position="163"/>
    </location>
</feature>
<evidence type="ECO:0000256" key="3">
    <source>
        <dbReference type="ARBA" id="ARBA00023015"/>
    </source>
</evidence>
<dbReference type="InterPro" id="IPR036390">
    <property type="entry name" value="WH_DNA-bd_sf"/>
</dbReference>
<dbReference type="Gene3D" id="3.40.50.2300">
    <property type="match status" value="1"/>
</dbReference>
<dbReference type="RefSeq" id="WP_180569162.1">
    <property type="nucleotide sequence ID" value="NZ_JACCKB010000021.1"/>
</dbReference>
<dbReference type="InterPro" id="IPR025943">
    <property type="entry name" value="Sigma_54_int_dom_ATP-bd_2"/>
</dbReference>
<dbReference type="InterPro" id="IPR003593">
    <property type="entry name" value="AAA+_ATPase"/>
</dbReference>
<dbReference type="InterPro" id="IPR036388">
    <property type="entry name" value="WH-like_DNA-bd_sf"/>
</dbReference>
<dbReference type="Gene3D" id="1.10.8.60">
    <property type="match status" value="1"/>
</dbReference>
<feature type="domain" description="Sigma-54 factor interaction" evidence="8">
    <location>
        <begin position="187"/>
        <end position="417"/>
    </location>
</feature>
<dbReference type="SUPFAM" id="SSF52540">
    <property type="entry name" value="P-loop containing nucleoside triphosphate hydrolases"/>
    <property type="match status" value="1"/>
</dbReference>
<evidence type="ECO:0000259" key="8">
    <source>
        <dbReference type="PROSITE" id="PS50045"/>
    </source>
</evidence>
<keyword evidence="1" id="KW-0547">Nucleotide-binding</keyword>
<dbReference type="PROSITE" id="PS00688">
    <property type="entry name" value="SIGMA54_INTERACT_3"/>
    <property type="match status" value="1"/>
</dbReference>
<dbReference type="InterPro" id="IPR001789">
    <property type="entry name" value="Sig_transdc_resp-reg_receiver"/>
</dbReference>
<feature type="modified residue" description="4-aspartylphosphate" evidence="6">
    <location>
        <position position="60"/>
    </location>
</feature>
<dbReference type="PROSITE" id="PS00676">
    <property type="entry name" value="SIGMA54_INTERACT_2"/>
    <property type="match status" value="1"/>
</dbReference>
<dbReference type="InterPro" id="IPR011006">
    <property type="entry name" value="CheY-like_superfamily"/>
</dbReference>
<dbReference type="PROSITE" id="PS00675">
    <property type="entry name" value="SIGMA54_INTERACT_1"/>
    <property type="match status" value="1"/>
</dbReference>
<feature type="domain" description="Response regulatory" evidence="9">
    <location>
        <begin position="7"/>
        <end position="127"/>
    </location>
</feature>
<keyword evidence="6" id="KW-0597">Phosphoprotein</keyword>
<dbReference type="FunFam" id="3.40.50.300:FF:000006">
    <property type="entry name" value="DNA-binding transcriptional regulator NtrC"/>
    <property type="match status" value="1"/>
</dbReference>
<dbReference type="GO" id="GO:0000160">
    <property type="term" value="P:phosphorelay signal transduction system"/>
    <property type="evidence" value="ECO:0007669"/>
    <property type="project" value="InterPro"/>
</dbReference>
<evidence type="ECO:0000256" key="7">
    <source>
        <dbReference type="SAM" id="Coils"/>
    </source>
</evidence>
<evidence type="ECO:0000256" key="1">
    <source>
        <dbReference type="ARBA" id="ARBA00022741"/>
    </source>
</evidence>
<dbReference type="GO" id="GO:0006355">
    <property type="term" value="P:regulation of DNA-templated transcription"/>
    <property type="evidence" value="ECO:0007669"/>
    <property type="project" value="InterPro"/>
</dbReference>
<dbReference type="PANTHER" id="PTHR32071">
    <property type="entry name" value="TRANSCRIPTIONAL REGULATORY PROTEIN"/>
    <property type="match status" value="1"/>
</dbReference>
<dbReference type="EMBL" id="JACCKB010000021">
    <property type="protein sequence ID" value="NYZ67142.1"/>
    <property type="molecule type" value="Genomic_DNA"/>
</dbReference>
<keyword evidence="2" id="KW-0067">ATP-binding</keyword>
<dbReference type="CDD" id="cd00009">
    <property type="entry name" value="AAA"/>
    <property type="match status" value="1"/>
</dbReference>
<keyword evidence="3" id="KW-0805">Transcription regulation</keyword>
<evidence type="ECO:0000259" key="9">
    <source>
        <dbReference type="PROSITE" id="PS50110"/>
    </source>
</evidence>
<keyword evidence="4" id="KW-0238">DNA-binding</keyword>
<sequence>MQNNNGKILIVDDERANILILGEILSSHYDVSIAISGEQVLKLLFSEFPVRHYPDLILLDILMPGIDGFDTCQKLKSNPHTRDIPIIFISMLNSTTHKLDAFTNGAVDYITKPFEAEEVLARVRTHITVRHQITELAQKNRELSLLNNQLLEEKNQRRKAEAAFNQASHALSALSKLEAEKWGIATFVGKSKAVMGLLTEIRRLHHVSKTNVLILGESGTGKELVARAVHFGSSRSSGPFIAVNCSAIPEELADATFFGSIKGAYTGSQGDRKGYFEAANGGTLFLDEMGEMPLRLQAKLLRVLEEGKIIPVGDVKERDIDVRIIAATHVDLQQAIADKVFRQDLYFRLSGYCLQTPPLRERQEDIELLANHFLAQLVDEMAFTPVSISYEAIKALEQYAFPGNVRELRNFIEYALIRSGGNTIMPYHLPLNNKPIANLHFDSSRCSNKYDLKLSNTKNSSLPIYSNQNAEAVILDYLAANKCINNNQCQKLLNITHQRASYLLKKLHRSGQLMRVGERRWAYYTLV</sequence>